<feature type="transmembrane region" description="Helical" evidence="8">
    <location>
        <begin position="81"/>
        <end position="98"/>
    </location>
</feature>
<dbReference type="SUPFAM" id="SSF103473">
    <property type="entry name" value="MFS general substrate transporter"/>
    <property type="match status" value="1"/>
</dbReference>
<dbReference type="PRINTS" id="PR00171">
    <property type="entry name" value="SUGRTRNSPORT"/>
</dbReference>
<reference evidence="10 11" key="1">
    <citation type="submission" date="2019-10" db="EMBL/GenBank/DDBJ databases">
        <title>Vibrio sp. nov. isolated from a shrimp pond.</title>
        <authorList>
            <person name="Gomez-Gil B."/>
            <person name="Enciso-Ibarra J."/>
            <person name="Enciso-Ibarra K."/>
            <person name="Bolan-Mejia C."/>
        </authorList>
    </citation>
    <scope>NUCLEOTIDE SEQUENCE [LARGE SCALE GENOMIC DNA]</scope>
    <source>
        <strain evidence="10 11">CAIM 722</strain>
    </source>
</reference>
<sequence>MDRTRYNAKYVYWLCCIATLGGVMFGFSTGVIAGALDFVQQHFQLNSTETGWLVSSIFFGCIFGAVIAGKLADKWGRKKTLLLATIAFIFSTIGSTFADSFTVFSIARIISGVAIGFASTVAPMYMGEVAPSEIRGKSSGIWNLSLVGSQMVIFLINFLIAKGMADTWLIEIGWRWMMGAQFVPVVLMLVCTLILPESPDWCIKNGRVDDALKILSRIYPDLNEKEARAIFEARRVEEEKANASASKGANSLSFIFKTPVLRYGLIVGCTVAALQQLTGASIVMYYAPVILQTGDTTKEMILFQTIFIGLLNAIGAFVGMNLFDRFGRRPVMQIGTVGSVLALLIISYSMYFHQSGYLAIFGALFFIVMFAISWGSGCWVLISEIFPARIKGYSMGLAVMLMWIVNFIVAQVFPMINDIPALQEAFNGAFSMWLFAALNVFCLFFLTRYVPETKGVALEDIEDLIANHMKHLANRSVNPTTIEHSATNNVKR</sequence>
<dbReference type="InterPro" id="IPR003663">
    <property type="entry name" value="Sugar/inositol_transpt"/>
</dbReference>
<name>A0A7X4LLJ6_9VIBR</name>
<dbReference type="GO" id="GO:0022857">
    <property type="term" value="F:transmembrane transporter activity"/>
    <property type="evidence" value="ECO:0007669"/>
    <property type="project" value="InterPro"/>
</dbReference>
<comment type="similarity">
    <text evidence="2 7">Belongs to the major facilitator superfamily. Sugar transporter (TC 2.A.1.1) family.</text>
</comment>
<dbReference type="Proteomes" id="UP000462621">
    <property type="component" value="Unassembled WGS sequence"/>
</dbReference>
<keyword evidence="5 8" id="KW-1133">Transmembrane helix</keyword>
<feature type="domain" description="Major facilitator superfamily (MFS) profile" evidence="9">
    <location>
        <begin position="14"/>
        <end position="454"/>
    </location>
</feature>
<keyword evidence="4 8" id="KW-0812">Transmembrane</keyword>
<evidence type="ECO:0000256" key="5">
    <source>
        <dbReference type="ARBA" id="ARBA00022989"/>
    </source>
</evidence>
<dbReference type="Gene3D" id="1.20.1250.20">
    <property type="entry name" value="MFS general substrate transporter like domains"/>
    <property type="match status" value="2"/>
</dbReference>
<dbReference type="AlphaFoldDB" id="A0A7X4LLJ6"/>
<accession>A0A7X4LLJ6</accession>
<evidence type="ECO:0000256" key="8">
    <source>
        <dbReference type="SAM" id="Phobius"/>
    </source>
</evidence>
<dbReference type="EMBL" id="WEKT01000023">
    <property type="protein sequence ID" value="MZI94129.1"/>
    <property type="molecule type" value="Genomic_DNA"/>
</dbReference>
<feature type="transmembrane region" description="Helical" evidence="8">
    <location>
        <begin position="12"/>
        <end position="39"/>
    </location>
</feature>
<dbReference type="GO" id="GO:0016020">
    <property type="term" value="C:membrane"/>
    <property type="evidence" value="ECO:0007669"/>
    <property type="project" value="UniProtKB-SubCell"/>
</dbReference>
<comment type="caution">
    <text evidence="10">The sequence shown here is derived from an EMBL/GenBank/DDBJ whole genome shotgun (WGS) entry which is preliminary data.</text>
</comment>
<feature type="transmembrane region" description="Helical" evidence="8">
    <location>
        <begin position="425"/>
        <end position="446"/>
    </location>
</feature>
<dbReference type="InterPro" id="IPR005829">
    <property type="entry name" value="Sugar_transporter_CS"/>
</dbReference>
<dbReference type="PROSITE" id="PS50850">
    <property type="entry name" value="MFS"/>
    <property type="match status" value="1"/>
</dbReference>
<keyword evidence="3 7" id="KW-0813">Transport</keyword>
<proteinExistence type="inferred from homology"/>
<evidence type="ECO:0000256" key="3">
    <source>
        <dbReference type="ARBA" id="ARBA00022448"/>
    </source>
</evidence>
<dbReference type="InterPro" id="IPR036259">
    <property type="entry name" value="MFS_trans_sf"/>
</dbReference>
<evidence type="ECO:0000256" key="7">
    <source>
        <dbReference type="RuleBase" id="RU003346"/>
    </source>
</evidence>
<feature type="transmembrane region" description="Helical" evidence="8">
    <location>
        <begin position="172"/>
        <end position="195"/>
    </location>
</feature>
<feature type="transmembrane region" description="Helical" evidence="8">
    <location>
        <begin position="331"/>
        <end position="351"/>
    </location>
</feature>
<dbReference type="InterPro" id="IPR050814">
    <property type="entry name" value="Myo-inositol_Transporter"/>
</dbReference>
<comment type="subcellular location">
    <subcellularLocation>
        <location evidence="1">Membrane</location>
        <topology evidence="1">Multi-pass membrane protein</topology>
    </subcellularLocation>
</comment>
<dbReference type="PANTHER" id="PTHR48020:SF12">
    <property type="entry name" value="PROTON MYO-INOSITOL COTRANSPORTER"/>
    <property type="match status" value="1"/>
</dbReference>
<feature type="transmembrane region" description="Helical" evidence="8">
    <location>
        <begin position="300"/>
        <end position="319"/>
    </location>
</feature>
<evidence type="ECO:0000256" key="6">
    <source>
        <dbReference type="ARBA" id="ARBA00023136"/>
    </source>
</evidence>
<evidence type="ECO:0000259" key="9">
    <source>
        <dbReference type="PROSITE" id="PS50850"/>
    </source>
</evidence>
<evidence type="ECO:0000256" key="4">
    <source>
        <dbReference type="ARBA" id="ARBA00022692"/>
    </source>
</evidence>
<dbReference type="PROSITE" id="PS00217">
    <property type="entry name" value="SUGAR_TRANSPORT_2"/>
    <property type="match status" value="1"/>
</dbReference>
<dbReference type="InterPro" id="IPR005828">
    <property type="entry name" value="MFS_sugar_transport-like"/>
</dbReference>
<evidence type="ECO:0000256" key="2">
    <source>
        <dbReference type="ARBA" id="ARBA00010992"/>
    </source>
</evidence>
<evidence type="ECO:0000256" key="1">
    <source>
        <dbReference type="ARBA" id="ARBA00004141"/>
    </source>
</evidence>
<keyword evidence="11" id="KW-1185">Reference proteome</keyword>
<dbReference type="NCBIfam" id="TIGR00879">
    <property type="entry name" value="SP"/>
    <property type="match status" value="1"/>
</dbReference>
<dbReference type="PANTHER" id="PTHR48020">
    <property type="entry name" value="PROTON MYO-INOSITOL COTRANSPORTER"/>
    <property type="match status" value="1"/>
</dbReference>
<keyword evidence="6 8" id="KW-0472">Membrane</keyword>
<gene>
    <name evidence="10" type="ORF">F9817_13095</name>
</gene>
<feature type="transmembrane region" description="Helical" evidence="8">
    <location>
        <begin position="357"/>
        <end position="382"/>
    </location>
</feature>
<feature type="transmembrane region" description="Helical" evidence="8">
    <location>
        <begin position="104"/>
        <end position="127"/>
    </location>
</feature>
<dbReference type="RefSeq" id="WP_161156239.1">
    <property type="nucleotide sequence ID" value="NZ_WEKT01000023.1"/>
</dbReference>
<feature type="transmembrane region" description="Helical" evidence="8">
    <location>
        <begin position="139"/>
        <end position="160"/>
    </location>
</feature>
<evidence type="ECO:0000313" key="10">
    <source>
        <dbReference type="EMBL" id="MZI94129.1"/>
    </source>
</evidence>
<dbReference type="InterPro" id="IPR020846">
    <property type="entry name" value="MFS_dom"/>
</dbReference>
<protein>
    <submittedName>
        <fullName evidence="10">Sugar porter family MFS transporter</fullName>
    </submittedName>
</protein>
<organism evidence="10 11">
    <name type="scientific">Vibrio eleionomae</name>
    <dbReference type="NCBI Taxonomy" id="2653505"/>
    <lineage>
        <taxon>Bacteria</taxon>
        <taxon>Pseudomonadati</taxon>
        <taxon>Pseudomonadota</taxon>
        <taxon>Gammaproteobacteria</taxon>
        <taxon>Vibrionales</taxon>
        <taxon>Vibrionaceae</taxon>
        <taxon>Vibrio</taxon>
    </lineage>
</organism>
<feature type="transmembrane region" description="Helical" evidence="8">
    <location>
        <begin position="263"/>
        <end position="288"/>
    </location>
</feature>
<dbReference type="Pfam" id="PF00083">
    <property type="entry name" value="Sugar_tr"/>
    <property type="match status" value="1"/>
</dbReference>
<dbReference type="PROSITE" id="PS00216">
    <property type="entry name" value="SUGAR_TRANSPORT_1"/>
    <property type="match status" value="1"/>
</dbReference>
<feature type="transmembrane region" description="Helical" evidence="8">
    <location>
        <begin position="394"/>
        <end position="413"/>
    </location>
</feature>
<feature type="transmembrane region" description="Helical" evidence="8">
    <location>
        <begin position="51"/>
        <end position="69"/>
    </location>
</feature>
<evidence type="ECO:0000313" key="11">
    <source>
        <dbReference type="Proteomes" id="UP000462621"/>
    </source>
</evidence>